<feature type="domain" description="CCR4-NOT transcription complex subunit 1 CAF1-binding" evidence="11">
    <location>
        <begin position="810"/>
        <end position="1031"/>
    </location>
</feature>
<feature type="compositionally biased region" description="Pro residues" evidence="8">
    <location>
        <begin position="1309"/>
        <end position="1321"/>
    </location>
</feature>
<keyword evidence="4" id="KW-0804">Transcription</keyword>
<dbReference type="Pfam" id="PF04054">
    <property type="entry name" value="Not1"/>
    <property type="match status" value="1"/>
</dbReference>
<feature type="domain" description="CCR4-NOT transcription complex subunit 1" evidence="10">
    <location>
        <begin position="1094"/>
        <end position="1234"/>
    </location>
</feature>
<dbReference type="InterPro" id="IPR032193">
    <property type="entry name" value="CNOT1_TTP_bind"/>
</dbReference>
<evidence type="ECO:0000259" key="11">
    <source>
        <dbReference type="Pfam" id="PF16415"/>
    </source>
</evidence>
<keyword evidence="5" id="KW-0539">Nucleus</keyword>
<evidence type="ECO:0000256" key="4">
    <source>
        <dbReference type="ARBA" id="ARBA00023163"/>
    </source>
</evidence>
<evidence type="ECO:0000259" key="13">
    <source>
        <dbReference type="Pfam" id="PF16418"/>
    </source>
</evidence>
<dbReference type="Gene3D" id="1.25.40.180">
    <property type="match status" value="1"/>
</dbReference>
<evidence type="ECO:0000256" key="8">
    <source>
        <dbReference type="SAM" id="MobiDB-lite"/>
    </source>
</evidence>
<dbReference type="InterPro" id="IPR032194">
    <property type="entry name" value="CNOT1_HEAT"/>
</dbReference>
<name>A0A9P4HRS8_9PEZI</name>
<dbReference type="Proteomes" id="UP000799776">
    <property type="component" value="Unassembled WGS sequence"/>
</dbReference>
<dbReference type="GO" id="GO:0005634">
    <property type="term" value="C:nucleus"/>
    <property type="evidence" value="ECO:0007669"/>
    <property type="project" value="UniProtKB-SubCell"/>
</dbReference>
<gene>
    <name evidence="15" type="ORF">K490DRAFT_48331</name>
</gene>
<dbReference type="PANTHER" id="PTHR13162">
    <property type="entry name" value="CCR4-NOT TRANSCRIPTION COMPLEX"/>
    <property type="match status" value="1"/>
</dbReference>
<dbReference type="Gene3D" id="1.25.40.790">
    <property type="match status" value="1"/>
</dbReference>
<dbReference type="Gene3D" id="1.25.40.840">
    <property type="entry name" value="CCR4-NOT transcription complex subunit 1 TTP binding domain"/>
    <property type="match status" value="1"/>
</dbReference>
<evidence type="ECO:0000259" key="12">
    <source>
        <dbReference type="Pfam" id="PF16417"/>
    </source>
</evidence>
<dbReference type="GO" id="GO:0017148">
    <property type="term" value="P:negative regulation of translation"/>
    <property type="evidence" value="ECO:0007669"/>
    <property type="project" value="InterPro"/>
</dbReference>
<reference evidence="15" key="1">
    <citation type="journal article" date="2020" name="Stud. Mycol.">
        <title>101 Dothideomycetes genomes: a test case for predicting lifestyles and emergence of pathogens.</title>
        <authorList>
            <person name="Haridas S."/>
            <person name="Albert R."/>
            <person name="Binder M."/>
            <person name="Bloem J."/>
            <person name="Labutti K."/>
            <person name="Salamov A."/>
            <person name="Andreopoulos B."/>
            <person name="Baker S."/>
            <person name="Barry K."/>
            <person name="Bills G."/>
            <person name="Bluhm B."/>
            <person name="Cannon C."/>
            <person name="Castanera R."/>
            <person name="Culley D."/>
            <person name="Daum C."/>
            <person name="Ezra D."/>
            <person name="Gonzalez J."/>
            <person name="Henrissat B."/>
            <person name="Kuo A."/>
            <person name="Liang C."/>
            <person name="Lipzen A."/>
            <person name="Lutzoni F."/>
            <person name="Magnuson J."/>
            <person name="Mondo S."/>
            <person name="Nolan M."/>
            <person name="Ohm R."/>
            <person name="Pangilinan J."/>
            <person name="Park H.-J."/>
            <person name="Ramirez L."/>
            <person name="Alfaro M."/>
            <person name="Sun H."/>
            <person name="Tritt A."/>
            <person name="Yoshinaga Y."/>
            <person name="Zwiers L.-H."/>
            <person name="Turgeon B."/>
            <person name="Goodwin S."/>
            <person name="Spatafora J."/>
            <person name="Crous P."/>
            <person name="Grigoriev I."/>
        </authorList>
    </citation>
    <scope>NUCLEOTIDE SEQUENCE</scope>
    <source>
        <strain evidence="15">CBS 121410</strain>
    </source>
</reference>
<evidence type="ECO:0000259" key="14">
    <source>
        <dbReference type="Pfam" id="PF25097"/>
    </source>
</evidence>
<evidence type="ECO:0000256" key="2">
    <source>
        <dbReference type="ARBA" id="ARBA00022491"/>
    </source>
</evidence>
<dbReference type="OrthoDB" id="1933107at2759"/>
<evidence type="ECO:0000259" key="9">
    <source>
        <dbReference type="Pfam" id="PF04054"/>
    </source>
</evidence>
<evidence type="ECO:0000256" key="7">
    <source>
        <dbReference type="ARBA" id="ARBA00074459"/>
    </source>
</evidence>
<evidence type="ECO:0000256" key="3">
    <source>
        <dbReference type="ARBA" id="ARBA00023015"/>
    </source>
</evidence>
<keyword evidence="16" id="KW-1185">Reference proteome</keyword>
<dbReference type="Pfam" id="PF16417">
    <property type="entry name" value="CNOT1_TTP_bind"/>
    <property type="match status" value="1"/>
</dbReference>
<keyword evidence="3" id="KW-0805">Transcription regulation</keyword>
<sequence>MEVFSKYFRRLLQSNASQIFPGSGKGGDNSGSYSMLVEEMQKITQDHRQAYKIAESIDTPEGDLFRDFDLSTFMEHFRLDPVAKTTLALACKTASKPDLRTKADAILSNNYQNFLLTVVNSTPDTPDDLSPTLLATVIDRLAQDPPRNWNDDSRNNLLFAIRAKYEKSTGVVPAEVCAALYMFDLLESQSALVRLVQRAGPRATASVEACKDMLASVETRDIAYQQVADALLYMAITQNGQAYNATNFVAALREHRAGQRLDWQDIVQSFDREGLKVNKQQFLALYNALLPLASEYENFDFQSLWGGSWTNLDTQLSFVVAFLSCTPEEVDVTQIPRLRKAFTMEQFEDASDDVKERANEVMKHPLVSLDATTALFRVIFRSQESYNVAQRSGIPQTIINENTDIFVVAASATPKPWIGLQDVAMRQLLLPFLEKRVMQYPFALHGMWKQDRAWVAGRFLDFYVSNPMFLTKIAEHAIEHGWLGDLVAMNTDMSLDLAALTHSEGAFDLEAWAHETNSQIPVFPRALASFLSNKAETDLHVQRDAVPPTNVPLAVKTVHVLLCFLQGLLPDEELVSLQRTCIQAYPRLINYGEGFDEIIDANGKGGNGITPEIDRKMQEHYKNMYNGESDVRKIIEDLRTYKGSEDPADQDLFACMIHGLFDEYNCFGEYPLEALATTAVLFGGIIQYNLLARIPLQAGLAMVLEAVQEYPTDASMYKFGLQALVNFSDRLQEWPSFCDRLLRVPGLGGTEIWAKAEDVVKRQRAELNGETNGTSTALTNGNVDELLAPEPTVRAFTCLHEDPPLREDIYEEPDEEVQDKVLFVLNNVSERNLKDKLKDLQEALEDKHHQWFASYLVEERAKMQPNFQQLYLDMLSLFGDKMLWAEVLRETYVSTIRMLNAESTMNSSTERTHLKNLAGWLGLLTIARDKPIKFKNISFKDLLIEGHDTGRLVIVIPFTCKVLIQASRSTVFKPPNPWLMETIRLLLELYHFAELKLNLKFEIEVLCKGLDLDHKAIEPSDNIRSRPTADEELLAAGITDGMDGFNDLSLMGLNRARGFAHERFSPAAITAALPDLGAALMYPPASGNVAAAARLRQIFHAAAQTAIAEIIAPVVERSVTIAAISTSQLVAKDFAMEPDENRLREAAHTMVKSLSGSLALVTCKEPLRMSIMNNIRLLARDLPDQALPEGLILMFVNDNLDTVCGMVEQAAENQSLAEIDLQIEGGIRARRYHRSVNHREPFNEPPVKHWATFIPEPYRQAPGGLNAEQLAIYEDFGRQARGMTHITNTPQDGVRQMPDVLQDQYPSVPNLPTPAEPPAIPRPGSQAPSRLQTAPPMSAAAAPQINGYMDAQTFLERAAALLIDLQRAVREANEERIEDFGPTAPVREMFDQILHLIESSGTQRAQIATNIAGRVLQIVFGAVERRLEIEVMVQLLVNLCQIAVSTSREVLIWLANQEYDRLLNAPVVINLVANNLLDLRRVDLATGRALQAHDHGGLEFFLSMADELLLSEHAGVFRTDFAKSLEALSQWLAEEPELELGKQIISKLQVREDSLPTPPGGTTKDQREYVFDEWVHLQAFGRPSAKSVAAFINQLHERGFLKSQNDSSAFLRVCIDSIVTAFEQEALFTIDPSLERAYVAADALARLVVALVTYQGESDGAVKANKATYLDSVLCLIIMILTHHHQTRGDRFNQKAFFRLFSAIICELNDTREALAGFERDLWLVMGKALNVLQPKNYPGFAFAWLSLVSHRLFVPVMLKMTDQQGWDLYTDLVEALLAYAGELVKPVVVSEPARDFYRGVLRVLLVVHHDFPEFLAENHYRLCNAIPMQCVQLRNLIVSAYPSSFPELPDPFTSGFKVDRLEEVRKAPTIHGDVEGLIRNAGIKEVVDRLLRTMDQSHDDIVRICDAVYRPHRVETGFDFAPVTVDTALLHSLVLYIGGHAVTAAGKGPSFNPASSPAKLLENLARELRPEGRYHFLSAIANQLRWPNSHTHYFSYAVLHLFSTRNTGDQNIVLDVQQQITRVLLERLLVHRPHPWGLIITLLEILKNREYAFWDLSFIKAAPEVERLFGALFQHINNSPRAMS</sequence>
<accession>A0A9P4HRS8</accession>
<evidence type="ECO:0000313" key="15">
    <source>
        <dbReference type="EMBL" id="KAF2084784.1"/>
    </source>
</evidence>
<feature type="region of interest" description="Disordered" evidence="8">
    <location>
        <begin position="1308"/>
        <end position="1332"/>
    </location>
</feature>
<dbReference type="Pfam" id="PF25097">
    <property type="entry name" value="ARM_Cnot1"/>
    <property type="match status" value="1"/>
</dbReference>
<dbReference type="InterPro" id="IPR040398">
    <property type="entry name" value="Not1"/>
</dbReference>
<evidence type="ECO:0000256" key="5">
    <source>
        <dbReference type="ARBA" id="ARBA00023242"/>
    </source>
</evidence>
<feature type="domain" description="CCR4-NOT transcription complex subunit 1-like NOT1 connector" evidence="14">
    <location>
        <begin position="1385"/>
        <end position="1535"/>
    </location>
</feature>
<dbReference type="InterPro" id="IPR038535">
    <property type="entry name" value="CNOT1_TTP_bind_sf"/>
</dbReference>
<dbReference type="GO" id="GO:0060090">
    <property type="term" value="F:molecular adaptor activity"/>
    <property type="evidence" value="ECO:0007669"/>
    <property type="project" value="TreeGrafter"/>
</dbReference>
<comment type="subcellular location">
    <subcellularLocation>
        <location evidence="1">Nucleus</location>
    </subcellularLocation>
</comment>
<dbReference type="GO" id="GO:0000932">
    <property type="term" value="C:P-body"/>
    <property type="evidence" value="ECO:0007669"/>
    <property type="project" value="TreeGrafter"/>
</dbReference>
<evidence type="ECO:0000313" key="16">
    <source>
        <dbReference type="Proteomes" id="UP000799776"/>
    </source>
</evidence>
<dbReference type="InterPro" id="IPR024557">
    <property type="entry name" value="CNOT1_dom_4"/>
</dbReference>
<dbReference type="GO" id="GO:0030015">
    <property type="term" value="C:CCR4-NOT core complex"/>
    <property type="evidence" value="ECO:0007669"/>
    <property type="project" value="InterPro"/>
</dbReference>
<dbReference type="InterPro" id="IPR055454">
    <property type="entry name" value="CNOT1-like_NOT1_connector"/>
</dbReference>
<comment type="function">
    <text evidence="6">Acts as a component of the CCR4-NOT core complex, which in the nucleus seems to be a general transcription factor, and in the cytoplasm the major mRNA deadenylase involved in mRNA turnover. The NOT protein subcomplex negatively regulates the basal and activated transcription of many genes. Preferentially affects TC-type TATA element-dependent transcription. Could directly or indirectly inhibit component(s) of the general transcription machinery.</text>
</comment>
<proteinExistence type="predicted"/>
<evidence type="ECO:0000256" key="6">
    <source>
        <dbReference type="ARBA" id="ARBA00059181"/>
    </source>
</evidence>
<dbReference type="FunFam" id="1.25.40.180:FF:000012">
    <property type="entry name" value="Ccr4-Not transcription complex subunit"/>
    <property type="match status" value="1"/>
</dbReference>
<evidence type="ECO:0000256" key="1">
    <source>
        <dbReference type="ARBA" id="ARBA00004123"/>
    </source>
</evidence>
<protein>
    <recommendedName>
        <fullName evidence="7">General negative regulator of transcription subunit 1</fullName>
    </recommendedName>
</protein>
<dbReference type="Pfam" id="PF16418">
    <property type="entry name" value="CNOT1_HEAT"/>
    <property type="match status" value="1"/>
</dbReference>
<dbReference type="CDD" id="cd20710">
    <property type="entry name" value="NOT1_connector"/>
    <property type="match status" value="1"/>
</dbReference>
<dbReference type="Gene3D" id="1.25.40.800">
    <property type="match status" value="1"/>
</dbReference>
<keyword evidence="2" id="KW-0678">Repressor</keyword>
<dbReference type="EMBL" id="ML978737">
    <property type="protein sequence ID" value="KAF2084784.1"/>
    <property type="molecule type" value="Genomic_DNA"/>
</dbReference>
<dbReference type="PANTHER" id="PTHR13162:SF8">
    <property type="entry name" value="CCR4-NOT TRANSCRIPTION COMPLEX SUBUNIT 1"/>
    <property type="match status" value="1"/>
</dbReference>
<comment type="caution">
    <text evidence="15">The sequence shown here is derived from an EMBL/GenBank/DDBJ whole genome shotgun (WGS) entry which is preliminary data.</text>
</comment>
<feature type="domain" description="CCR4-NOT transcription complex subunit 1 HEAT repeat" evidence="13">
    <location>
        <begin position="425"/>
        <end position="566"/>
    </location>
</feature>
<feature type="domain" description="CCR4-NOT transcription complex subunit 1 TTP binding" evidence="12">
    <location>
        <begin position="603"/>
        <end position="747"/>
    </location>
</feature>
<evidence type="ECO:0000259" key="10">
    <source>
        <dbReference type="Pfam" id="PF12842"/>
    </source>
</evidence>
<dbReference type="InterPro" id="IPR032191">
    <property type="entry name" value="CNOT1_CAF1_bind"/>
</dbReference>
<feature type="domain" description="CCR4-Not complex component Not1 C-terminal" evidence="9">
    <location>
        <begin position="1706"/>
        <end position="2073"/>
    </location>
</feature>
<dbReference type="GO" id="GO:0000289">
    <property type="term" value="P:nuclear-transcribed mRNA poly(A) tail shortening"/>
    <property type="evidence" value="ECO:0007669"/>
    <property type="project" value="UniProtKB-ARBA"/>
</dbReference>
<dbReference type="Pfam" id="PF16415">
    <property type="entry name" value="CNOT1_CAF1_bind"/>
    <property type="match status" value="1"/>
</dbReference>
<dbReference type="Pfam" id="PF12842">
    <property type="entry name" value="DUF3819"/>
    <property type="match status" value="1"/>
</dbReference>
<organism evidence="15 16">
    <name type="scientific">Saccharata proteae CBS 121410</name>
    <dbReference type="NCBI Taxonomy" id="1314787"/>
    <lineage>
        <taxon>Eukaryota</taxon>
        <taxon>Fungi</taxon>
        <taxon>Dikarya</taxon>
        <taxon>Ascomycota</taxon>
        <taxon>Pezizomycotina</taxon>
        <taxon>Dothideomycetes</taxon>
        <taxon>Dothideomycetes incertae sedis</taxon>
        <taxon>Botryosphaeriales</taxon>
        <taxon>Saccharataceae</taxon>
        <taxon>Saccharata</taxon>
    </lineage>
</organism>
<dbReference type="InterPro" id="IPR007196">
    <property type="entry name" value="CCR4-Not_Not1_C"/>
</dbReference>